<evidence type="ECO:0008006" key="3">
    <source>
        <dbReference type="Google" id="ProtNLM"/>
    </source>
</evidence>
<name>X0QLA3_9LACO</name>
<reference evidence="1 2" key="1">
    <citation type="journal article" date="2015" name="Genome Announc.">
        <title>Expanding the biotechnology potential of lactobacilli through comparative genomics of 213 strains and associated genera.</title>
        <authorList>
            <person name="Sun Z."/>
            <person name="Harris H.M."/>
            <person name="McCann A."/>
            <person name="Guo C."/>
            <person name="Argimon S."/>
            <person name="Zhang W."/>
            <person name="Yang X."/>
            <person name="Jeffery I.B."/>
            <person name="Cooney J.C."/>
            <person name="Kagawa T.F."/>
            <person name="Liu W."/>
            <person name="Song Y."/>
            <person name="Salvetti E."/>
            <person name="Wrobel A."/>
            <person name="Rasinkangas P."/>
            <person name="Parkhill J."/>
            <person name="Rea M.C."/>
            <person name="O'Sullivan O."/>
            <person name="Ritari J."/>
            <person name="Douillard F.P."/>
            <person name="Paul Ross R."/>
            <person name="Yang R."/>
            <person name="Briner A.E."/>
            <person name="Felis G.E."/>
            <person name="de Vos W.M."/>
            <person name="Barrangou R."/>
            <person name="Klaenhammer T.R."/>
            <person name="Caufield P.W."/>
            <person name="Cui Y."/>
            <person name="Zhang H."/>
            <person name="O'Toole P.W."/>
        </authorList>
    </citation>
    <scope>NUCLEOTIDE SEQUENCE [LARGE SCALE GENOMIC DNA]</scope>
    <source>
        <strain evidence="1 2">DSM 18527</strain>
    </source>
</reference>
<proteinExistence type="predicted"/>
<dbReference type="OrthoDB" id="2246846at2"/>
<comment type="caution">
    <text evidence="1">The sequence shown here is derived from an EMBL/GenBank/DDBJ whole genome shotgun (WGS) entry which is preliminary data.</text>
</comment>
<dbReference type="Proteomes" id="UP000051236">
    <property type="component" value="Unassembled WGS sequence"/>
</dbReference>
<keyword evidence="2" id="KW-1185">Reference proteome</keyword>
<accession>X0QLA3</accession>
<sequence length="320" mass="35779">MSNEPYSQTVANLLTEVKNAFHVPVTVTVSGSASGLLLHDQSQQVIHKDGSIEVKVTDTTNVDYTLSHELLHMLMATRGFSQLQFPLTTENPQLDEQIGATATALYNSAAHVVILADQQKHGLINATITKEFLDGVYASVPAEDPNKAEDPLLIFRMLSLLDLFVFFEGDIDHLKNDLLLKYPESYPYAKGLYDTLNAKKIDTAFAFRRAVIALFRKFAAILDSLGYVPMNHGQFAVLTPIFSQRQLRLSVNQVIEILHSEYLDLKTKQRAYIAVGKTDQQAAFLFQGLKQDMSPEAFQALYDKPLQTVLAQEKVQFGIR</sequence>
<gene>
    <name evidence="1" type="ORF">FC83_GL000633</name>
</gene>
<dbReference type="PATRIC" id="fig|1423734.3.peg.639"/>
<dbReference type="STRING" id="1423734.FC83_GL000633"/>
<protein>
    <recommendedName>
        <fullName evidence="3">IpaB EvcA family protein</fullName>
    </recommendedName>
</protein>
<dbReference type="AlphaFoldDB" id="X0QLA3"/>
<dbReference type="RefSeq" id="WP_035451985.1">
    <property type="nucleotide sequence ID" value="NZ_AZGA01000077.1"/>
</dbReference>
<evidence type="ECO:0000313" key="1">
    <source>
        <dbReference type="EMBL" id="KRM31572.1"/>
    </source>
</evidence>
<dbReference type="eggNOG" id="ENOG502ZU5A">
    <property type="taxonomic scope" value="Bacteria"/>
</dbReference>
<organism evidence="1 2">
    <name type="scientific">Agrilactobacillus composti DSM 18527 = JCM 14202</name>
    <dbReference type="NCBI Taxonomy" id="1423734"/>
    <lineage>
        <taxon>Bacteria</taxon>
        <taxon>Bacillati</taxon>
        <taxon>Bacillota</taxon>
        <taxon>Bacilli</taxon>
        <taxon>Lactobacillales</taxon>
        <taxon>Lactobacillaceae</taxon>
        <taxon>Agrilactobacillus</taxon>
    </lineage>
</organism>
<dbReference type="EMBL" id="AZGA01000077">
    <property type="protein sequence ID" value="KRM31572.1"/>
    <property type="molecule type" value="Genomic_DNA"/>
</dbReference>
<evidence type="ECO:0000313" key="2">
    <source>
        <dbReference type="Proteomes" id="UP000051236"/>
    </source>
</evidence>